<dbReference type="GO" id="GO:0005509">
    <property type="term" value="F:calcium ion binding"/>
    <property type="evidence" value="ECO:0007669"/>
    <property type="project" value="InterPro"/>
</dbReference>
<dbReference type="GO" id="GO:0009986">
    <property type="term" value="C:cell surface"/>
    <property type="evidence" value="ECO:0007669"/>
    <property type="project" value="TreeGrafter"/>
</dbReference>
<dbReference type="InterPro" id="IPR018097">
    <property type="entry name" value="EGF_Ca-bd_CS"/>
</dbReference>
<dbReference type="Gene3D" id="2.60.40.10">
    <property type="entry name" value="Immunoglobulins"/>
    <property type="match status" value="2"/>
</dbReference>
<evidence type="ECO:0000259" key="10">
    <source>
        <dbReference type="PROSITE" id="PS50923"/>
    </source>
</evidence>
<dbReference type="InterPro" id="IPR000742">
    <property type="entry name" value="EGF"/>
</dbReference>
<evidence type="ECO:0000313" key="11">
    <source>
        <dbReference type="EMBL" id="CAH3125440.1"/>
    </source>
</evidence>
<keyword evidence="1 5" id="KW-0245">EGF-like domain</keyword>
<evidence type="ECO:0000256" key="1">
    <source>
        <dbReference type="ARBA" id="ARBA00022536"/>
    </source>
</evidence>
<dbReference type="GO" id="GO:0007165">
    <property type="term" value="P:signal transduction"/>
    <property type="evidence" value="ECO:0007669"/>
    <property type="project" value="TreeGrafter"/>
</dbReference>
<feature type="domain" description="Ig-like" evidence="9">
    <location>
        <begin position="857"/>
        <end position="953"/>
    </location>
</feature>
<reference evidence="11 12" key="1">
    <citation type="submission" date="2022-05" db="EMBL/GenBank/DDBJ databases">
        <authorList>
            <consortium name="Genoscope - CEA"/>
            <person name="William W."/>
        </authorList>
    </citation>
    <scope>NUCLEOTIDE SEQUENCE [LARGE SCALE GENOMIC DNA]</scope>
</reference>
<keyword evidence="4 6" id="KW-1015">Disulfide bond</keyword>
<sequence>MRFTITDRDVGKLSAIKIQLVQTGVYQDYWWLSQIYVVTSRQRYQFSYNKEVKYQWNTISYIDECKDSGGCADNVATCHNNVGSYTCTCPLGYRTNYENRCEDVDECRSNKGGCDEYCINTVGSFHCACHRSGFQVVDGYRCADIDECSEGKDNCDKTTTTCRNYPGGFQCKCKPGYEWKDYSSCKRKTCSHFSADRDSRSQLHPAKCTQEGQNKYEDTCKVVCNHGNVLNKPAAESTTCGKDGLWVPHPSYCIGRPCPSLKDILNGSVQASCKIYLDGSTRYGGRCFYRCNSGYDLKGVSYRDCQANGKWSGTEPICEKRHPTPYITCPSDINVILKPGMSTADVSDQWKIPTANVKNVTAVEPPGVSSSYRFPFGSTIVRWAAVNEIGQAKFCTVFVDVKDNEKPKVVFCPEKIYKVSYSTSQVWVNISRPVFTDNVGIVRYIPPLIDGKSLSRTSGYHMTFTAVDASGNSADCKIILYVGGERCQLPPESDPPSGSLTCYWLPGGTTRYCIRTCPQGEKPFGVYSWWTCGKSDGKWKSYPQSLPVPQCVGYKEVNTSLPCDVGSIRNSSFGSGCYECPPGTYDKNGACEACTEGTFQDKTGQTDCKACPSGTQSGKGAYKCRLICPPGRYSKDGLGPFCKFCSNGTYQDKPQRTSCLPCPQGTYTLHIGATFCGRSPKITKLEPGDVASVSVGGTVVLKCFSDGEPRPSVYWKYSVNGKGSKTQAPIKDKNGNPIGTQLTIGNADSSDSGSYSCMSANTHGEVTRAAQLTVTKSSVRRETTRKKDMANDVLFPRAVDQCPAGKFSADGSGPLCRVCPKDTYQDQPGETACKNCEHGTKTLQLAATSAEACGVSPVITSLNSSVDTNSREAVLDCYAHASPTPLVSWHFLEDVPSDFLGIPKLVQLVNSKGQPIGTRMVIRVVTEHNTGRYECTAVNQFGQDKETLDLKVS</sequence>
<dbReference type="EMBL" id="CALNXJ010000021">
    <property type="protein sequence ID" value="CAH3125440.1"/>
    <property type="molecule type" value="Genomic_DNA"/>
</dbReference>
<dbReference type="PROSITE" id="PS00010">
    <property type="entry name" value="ASX_HYDROXYL"/>
    <property type="match status" value="2"/>
</dbReference>
<dbReference type="Pfam" id="PF07645">
    <property type="entry name" value="EGF_CA"/>
    <property type="match status" value="3"/>
</dbReference>
<evidence type="ECO:0000256" key="6">
    <source>
        <dbReference type="PROSITE-ProRule" id="PRU00302"/>
    </source>
</evidence>
<dbReference type="SMART" id="SM01411">
    <property type="entry name" value="Ephrin_rec_like"/>
    <property type="match status" value="3"/>
</dbReference>
<dbReference type="InterPro" id="IPR001881">
    <property type="entry name" value="EGF-like_Ca-bd_dom"/>
</dbReference>
<keyword evidence="12" id="KW-1185">Reference proteome</keyword>
<gene>
    <name evidence="11" type="ORF">PMEA_00012109</name>
</gene>
<dbReference type="FunFam" id="2.10.25.10:FF:000038">
    <property type="entry name" value="Fibrillin 2"/>
    <property type="match status" value="1"/>
</dbReference>
<evidence type="ECO:0000256" key="4">
    <source>
        <dbReference type="ARBA" id="ARBA00023157"/>
    </source>
</evidence>
<feature type="domain" description="HYR" evidence="8">
    <location>
        <begin position="402"/>
        <end position="484"/>
    </location>
</feature>
<evidence type="ECO:0000313" key="12">
    <source>
        <dbReference type="Proteomes" id="UP001159428"/>
    </source>
</evidence>
<evidence type="ECO:0000256" key="5">
    <source>
        <dbReference type="PROSITE-ProRule" id="PRU00076"/>
    </source>
</evidence>
<dbReference type="InterPro" id="IPR013783">
    <property type="entry name" value="Ig-like_fold"/>
</dbReference>
<dbReference type="Pfam" id="PF00084">
    <property type="entry name" value="Sushi"/>
    <property type="match status" value="1"/>
</dbReference>
<evidence type="ECO:0000256" key="2">
    <source>
        <dbReference type="ARBA" id="ARBA00022729"/>
    </source>
</evidence>
<feature type="domain" description="EGF-like" evidence="7">
    <location>
        <begin position="144"/>
        <end position="186"/>
    </location>
</feature>
<feature type="domain" description="Ig-like" evidence="9">
    <location>
        <begin position="680"/>
        <end position="773"/>
    </location>
</feature>
<dbReference type="Gene3D" id="2.10.50.10">
    <property type="entry name" value="Tumor Necrosis Factor Receptor, subunit A, domain 2"/>
    <property type="match status" value="3"/>
</dbReference>
<dbReference type="SMART" id="SM00409">
    <property type="entry name" value="IG"/>
    <property type="match status" value="2"/>
</dbReference>
<dbReference type="InterPro" id="IPR035976">
    <property type="entry name" value="Sushi/SCR/CCP_sf"/>
</dbReference>
<keyword evidence="2" id="KW-0732">Signal</keyword>
<keyword evidence="3" id="KW-0677">Repeat</keyword>
<feature type="domain" description="Sushi" evidence="10">
    <location>
        <begin position="256"/>
        <end position="320"/>
    </location>
</feature>
<comment type="caution">
    <text evidence="11">The sequence shown here is derived from an EMBL/GenBank/DDBJ whole genome shotgun (WGS) entry which is preliminary data.</text>
</comment>
<dbReference type="InterPro" id="IPR000152">
    <property type="entry name" value="EGF-type_Asp/Asn_hydroxyl_site"/>
</dbReference>
<dbReference type="GO" id="GO:0005615">
    <property type="term" value="C:extracellular space"/>
    <property type="evidence" value="ECO:0007669"/>
    <property type="project" value="TreeGrafter"/>
</dbReference>
<dbReference type="SUPFAM" id="SSF57184">
    <property type="entry name" value="Growth factor receptor domain"/>
    <property type="match status" value="2"/>
</dbReference>
<comment type="caution">
    <text evidence="5">Lacks conserved residue(s) required for the propagation of feature annotation.</text>
</comment>
<dbReference type="InterPro" id="IPR052071">
    <property type="entry name" value="SCUB_EGF-like_domain"/>
</dbReference>
<protein>
    <submittedName>
        <fullName evidence="11">Uncharacterized protein</fullName>
    </submittedName>
</protein>
<dbReference type="InterPro" id="IPR013098">
    <property type="entry name" value="Ig_I-set"/>
</dbReference>
<dbReference type="SUPFAM" id="SSF57535">
    <property type="entry name" value="Complement control module/SCR domain"/>
    <property type="match status" value="2"/>
</dbReference>
<dbReference type="PROSITE" id="PS50026">
    <property type="entry name" value="EGF_3"/>
    <property type="match status" value="2"/>
</dbReference>
<dbReference type="AlphaFoldDB" id="A0AAU9WTD8"/>
<dbReference type="CDD" id="cd00054">
    <property type="entry name" value="EGF_CA"/>
    <property type="match status" value="2"/>
</dbReference>
<dbReference type="Gene3D" id="2.10.25.10">
    <property type="entry name" value="Laminin"/>
    <property type="match status" value="3"/>
</dbReference>
<dbReference type="InterPro" id="IPR049883">
    <property type="entry name" value="NOTCH1_EGF-like"/>
</dbReference>
<dbReference type="Proteomes" id="UP001159428">
    <property type="component" value="Unassembled WGS sequence"/>
</dbReference>
<dbReference type="Pfam" id="PF07679">
    <property type="entry name" value="I-set"/>
    <property type="match status" value="1"/>
</dbReference>
<dbReference type="InterPro" id="IPR013151">
    <property type="entry name" value="Immunoglobulin_dom"/>
</dbReference>
<dbReference type="PROSITE" id="PS50923">
    <property type="entry name" value="SUSHI"/>
    <property type="match status" value="1"/>
</dbReference>
<evidence type="ECO:0000259" key="7">
    <source>
        <dbReference type="PROSITE" id="PS50026"/>
    </source>
</evidence>
<dbReference type="SMART" id="SM00032">
    <property type="entry name" value="CCP"/>
    <property type="match status" value="2"/>
</dbReference>
<evidence type="ECO:0000259" key="9">
    <source>
        <dbReference type="PROSITE" id="PS50835"/>
    </source>
</evidence>
<dbReference type="InterPro" id="IPR003410">
    <property type="entry name" value="HYR_dom"/>
</dbReference>
<organism evidence="11 12">
    <name type="scientific">Pocillopora meandrina</name>
    <dbReference type="NCBI Taxonomy" id="46732"/>
    <lineage>
        <taxon>Eukaryota</taxon>
        <taxon>Metazoa</taxon>
        <taxon>Cnidaria</taxon>
        <taxon>Anthozoa</taxon>
        <taxon>Hexacorallia</taxon>
        <taxon>Scleractinia</taxon>
        <taxon>Astrocoeniina</taxon>
        <taxon>Pocilloporidae</taxon>
        <taxon>Pocillopora</taxon>
    </lineage>
</organism>
<dbReference type="Pfam" id="PF07699">
    <property type="entry name" value="Ephrin_rec_like"/>
    <property type="match status" value="3"/>
</dbReference>
<dbReference type="Pfam" id="PF00047">
    <property type="entry name" value="ig"/>
    <property type="match status" value="1"/>
</dbReference>
<name>A0AAU9WTD8_9CNID</name>
<dbReference type="InterPro" id="IPR003599">
    <property type="entry name" value="Ig_sub"/>
</dbReference>
<dbReference type="SMART" id="SM00408">
    <property type="entry name" value="IGc2"/>
    <property type="match status" value="2"/>
</dbReference>
<dbReference type="PROSITE" id="PS50825">
    <property type="entry name" value="HYR"/>
    <property type="match status" value="1"/>
</dbReference>
<dbReference type="SUPFAM" id="SSF48726">
    <property type="entry name" value="Immunoglobulin"/>
    <property type="match status" value="2"/>
</dbReference>
<dbReference type="InterPro" id="IPR000436">
    <property type="entry name" value="Sushi_SCR_CCP_dom"/>
</dbReference>
<dbReference type="CDD" id="cd00033">
    <property type="entry name" value="CCP"/>
    <property type="match status" value="1"/>
</dbReference>
<accession>A0AAU9WTD8</accession>
<dbReference type="PROSITE" id="PS01186">
    <property type="entry name" value="EGF_2"/>
    <property type="match status" value="2"/>
</dbReference>
<dbReference type="SMART" id="SM00181">
    <property type="entry name" value="EGF"/>
    <property type="match status" value="3"/>
</dbReference>
<dbReference type="SMART" id="SM00179">
    <property type="entry name" value="EGF_CA"/>
    <property type="match status" value="3"/>
</dbReference>
<dbReference type="InterPro" id="IPR011641">
    <property type="entry name" value="Tyr-kin_ephrin_A/B_rcpt-like"/>
</dbReference>
<feature type="disulfide bond" evidence="6">
    <location>
        <begin position="291"/>
        <end position="318"/>
    </location>
</feature>
<proteinExistence type="predicted"/>
<dbReference type="PANTHER" id="PTHR24046:SF5">
    <property type="entry name" value="EGF-LIKE DOMAIN-CONTAINING PROTEIN"/>
    <property type="match status" value="1"/>
</dbReference>
<dbReference type="InterPro" id="IPR036179">
    <property type="entry name" value="Ig-like_dom_sf"/>
</dbReference>
<dbReference type="InterPro" id="IPR009030">
    <property type="entry name" value="Growth_fac_rcpt_cys_sf"/>
</dbReference>
<dbReference type="InterPro" id="IPR003598">
    <property type="entry name" value="Ig_sub2"/>
</dbReference>
<evidence type="ECO:0000256" key="3">
    <source>
        <dbReference type="ARBA" id="ARBA00022737"/>
    </source>
</evidence>
<evidence type="ECO:0000259" key="8">
    <source>
        <dbReference type="PROSITE" id="PS50825"/>
    </source>
</evidence>
<dbReference type="PANTHER" id="PTHR24046">
    <property type="entry name" value="SIGNAL PEPTIDE, CUB AND EGF-LIKE DOMAIN-CONTAINING"/>
    <property type="match status" value="1"/>
</dbReference>
<dbReference type="PROSITE" id="PS50835">
    <property type="entry name" value="IG_LIKE"/>
    <property type="match status" value="2"/>
</dbReference>
<dbReference type="PROSITE" id="PS01187">
    <property type="entry name" value="EGF_CA"/>
    <property type="match status" value="2"/>
</dbReference>
<dbReference type="InterPro" id="IPR007110">
    <property type="entry name" value="Ig-like_dom"/>
</dbReference>
<keyword evidence="6" id="KW-0768">Sushi</keyword>
<dbReference type="Gene3D" id="2.10.70.10">
    <property type="entry name" value="Complement Module, domain 1"/>
    <property type="match status" value="1"/>
</dbReference>
<feature type="domain" description="EGF-like" evidence="7">
    <location>
        <begin position="61"/>
        <end position="102"/>
    </location>
</feature>